<proteinExistence type="predicted"/>
<dbReference type="CDD" id="cd06981">
    <property type="entry name" value="cupin_reut_a1446"/>
    <property type="match status" value="1"/>
</dbReference>
<organism evidence="2 3">
    <name type="scientific">Mariprofundus micogutta</name>
    <dbReference type="NCBI Taxonomy" id="1921010"/>
    <lineage>
        <taxon>Bacteria</taxon>
        <taxon>Pseudomonadati</taxon>
        <taxon>Pseudomonadota</taxon>
        <taxon>Candidatius Mariprofundia</taxon>
        <taxon>Mariprofundales</taxon>
        <taxon>Mariprofundaceae</taxon>
        <taxon>Mariprofundus</taxon>
    </lineage>
</organism>
<sequence length="101" mass="11844">MNIPDAKPHEVIETLLHQKHLRIERIISAGQSTAEGQWYDQQQDEWIIVLQGQARLQLEQMDKEITLNSGDYLLIPAHCRHRVSWTDPEQNTLWLALFFTP</sequence>
<dbReference type="InterPro" id="IPR014710">
    <property type="entry name" value="RmlC-like_jellyroll"/>
</dbReference>
<dbReference type="Proteomes" id="UP000231632">
    <property type="component" value="Unassembled WGS sequence"/>
</dbReference>
<reference evidence="2 3" key="1">
    <citation type="journal article" date="2017" name="Arch. Microbiol.">
        <title>Mariprofundus micogutta sp. nov., a novel iron-oxidizing zetaproteobacterium isolated from a deep-sea hydrothermal field at the Bayonnaise knoll of the Izu-Ogasawara arc, and a description of Mariprofundales ord. nov. and Zetaproteobacteria classis nov.</title>
        <authorList>
            <person name="Makita H."/>
            <person name="Tanaka E."/>
            <person name="Mitsunobu S."/>
            <person name="Miyazaki M."/>
            <person name="Nunoura T."/>
            <person name="Uematsu K."/>
            <person name="Takaki Y."/>
            <person name="Nishi S."/>
            <person name="Shimamura S."/>
            <person name="Takai K."/>
        </authorList>
    </citation>
    <scope>NUCLEOTIDE SEQUENCE [LARGE SCALE GENOMIC DNA]</scope>
    <source>
        <strain evidence="2 3">ET2</strain>
    </source>
</reference>
<dbReference type="STRING" id="1921010.MMIC_P1000"/>
<accession>A0A1L8CMG8</accession>
<keyword evidence="3" id="KW-1185">Reference proteome</keyword>
<dbReference type="AlphaFoldDB" id="A0A1L8CMG8"/>
<dbReference type="InterPro" id="IPR011051">
    <property type="entry name" value="RmlC_Cupin_sf"/>
</dbReference>
<name>A0A1L8CMG8_9PROT</name>
<dbReference type="RefSeq" id="WP_072659354.1">
    <property type="nucleotide sequence ID" value="NZ_BDFD01000006.1"/>
</dbReference>
<protein>
    <submittedName>
        <fullName evidence="2">Cupin 2 domain-containing protein</fullName>
    </submittedName>
</protein>
<gene>
    <name evidence="2" type="ORF">MMIC_P1000</name>
</gene>
<comment type="caution">
    <text evidence="2">The sequence shown here is derived from an EMBL/GenBank/DDBJ whole genome shotgun (WGS) entry which is preliminary data.</text>
</comment>
<evidence type="ECO:0000259" key="1">
    <source>
        <dbReference type="Pfam" id="PF07883"/>
    </source>
</evidence>
<dbReference type="EMBL" id="BDFD01000006">
    <property type="protein sequence ID" value="GAV20039.1"/>
    <property type="molecule type" value="Genomic_DNA"/>
</dbReference>
<dbReference type="Gene3D" id="2.60.120.10">
    <property type="entry name" value="Jelly Rolls"/>
    <property type="match status" value="1"/>
</dbReference>
<feature type="domain" description="Cupin type-2" evidence="1">
    <location>
        <begin position="35"/>
        <end position="96"/>
    </location>
</feature>
<dbReference type="SUPFAM" id="SSF51182">
    <property type="entry name" value="RmlC-like cupins"/>
    <property type="match status" value="1"/>
</dbReference>
<evidence type="ECO:0000313" key="3">
    <source>
        <dbReference type="Proteomes" id="UP000231632"/>
    </source>
</evidence>
<evidence type="ECO:0000313" key="2">
    <source>
        <dbReference type="EMBL" id="GAV20039.1"/>
    </source>
</evidence>
<dbReference type="Pfam" id="PF07883">
    <property type="entry name" value="Cupin_2"/>
    <property type="match status" value="1"/>
</dbReference>
<dbReference type="OrthoDB" id="9798585at2"/>
<dbReference type="InterPro" id="IPR013096">
    <property type="entry name" value="Cupin_2"/>
</dbReference>